<accession>A0A401W6P9</accession>
<dbReference type="Gene3D" id="1.20.140.10">
    <property type="entry name" value="Butyryl-CoA Dehydrogenase, subunit A, domain 3"/>
    <property type="match status" value="1"/>
</dbReference>
<dbReference type="Gene3D" id="1.10.540.10">
    <property type="entry name" value="Acyl-CoA dehydrogenase/oxidase, N-terminal domain"/>
    <property type="match status" value="1"/>
</dbReference>
<reference evidence="9 10" key="1">
    <citation type="submission" date="2018-11" db="EMBL/GenBank/DDBJ databases">
        <title>Whole genome sequence of Streptomyces paromomycinus NBRC 15454(T).</title>
        <authorList>
            <person name="Komaki H."/>
            <person name="Tamura T."/>
        </authorList>
    </citation>
    <scope>NUCLEOTIDE SEQUENCE [LARGE SCALE GENOMIC DNA]</scope>
    <source>
        <strain evidence="9 10">NBRC 15454</strain>
    </source>
</reference>
<keyword evidence="3" id="KW-0285">Flavoprotein</keyword>
<dbReference type="Proteomes" id="UP000286746">
    <property type="component" value="Unassembled WGS sequence"/>
</dbReference>
<evidence type="ECO:0000256" key="2">
    <source>
        <dbReference type="ARBA" id="ARBA00009347"/>
    </source>
</evidence>
<comment type="caution">
    <text evidence="9">The sequence shown here is derived from an EMBL/GenBank/DDBJ whole genome shotgun (WGS) entry which is preliminary data.</text>
</comment>
<evidence type="ECO:0000256" key="4">
    <source>
        <dbReference type="ARBA" id="ARBA00022827"/>
    </source>
</evidence>
<keyword evidence="5" id="KW-0560">Oxidoreductase</keyword>
<dbReference type="Gene3D" id="2.40.110.10">
    <property type="entry name" value="Butyryl-CoA Dehydrogenase, subunit A, domain 2"/>
    <property type="match status" value="1"/>
</dbReference>
<evidence type="ECO:0000313" key="10">
    <source>
        <dbReference type="Proteomes" id="UP000286746"/>
    </source>
</evidence>
<dbReference type="Pfam" id="PF02771">
    <property type="entry name" value="Acyl-CoA_dh_N"/>
    <property type="match status" value="1"/>
</dbReference>
<dbReference type="InterPro" id="IPR009100">
    <property type="entry name" value="AcylCoA_DH/oxidase_NM_dom_sf"/>
</dbReference>
<gene>
    <name evidence="9" type="primary">acd_2</name>
    <name evidence="9" type="ORF">GKJPGBOP_04763</name>
</gene>
<feature type="domain" description="Acyl-CoA dehydrogenase/oxidase C-terminal" evidence="7">
    <location>
        <begin position="275"/>
        <end position="412"/>
    </location>
</feature>
<sequence length="654" mass="65761">MDAAFTEEQDEIRRTLRELLHKRCGPDDLRAAVRTPEGHDPGLWRQLAQQLGLPGLALPAAYGGVGCGPTELALACEETGRVLLPSPLLPTAALVAPLVLALGTEAQRAELLPALASGELTGALAVPGGRLSTALALTARNGGDWAGGGRAGGIQARECGGGGGPGAAGEWRLYGEAAQVLGGHSAGLLLVAAHAGGYARSRTLLFVVRGDAPGVVRVRQTAMDETRALGDVQLRNVRASLLGAEDAEGAEGAGGVGTAGGVERALARAGAGVAAALAAEAVGAAGAALERTVEYVKVREQFGRPIGSFQAVQHRLADLYVQVQAARSAACYAAWAVGGPAGGPAEGAEPGAPGLALAHALETLRAVAGEAIQLHGGIGFTWEHDAHLFFKRAACDELLFGPVHRLRAHAAETAGVFGAAECGQRCRCEGVRQAGGAEGVRDAWFRAGGASRRPGPGPRGAPPHAGQAAAERADAARGGPDGDGSPDRPAAADAAGVPAGGGRDVAAGRQQLRPPRASGLDGQPAEAPGGRDQLAGPGHPRTGPAADRCGAGAGVGGGGPVLAAVRRVPGAGRPGDPALPAGAALSVRAHARPVYGRTGVRPGAARRRAQRVPAGPEGRTTPAVTYSYGRTRVNENRSVGCFVRYSRAVSWCGT</sequence>
<feature type="region of interest" description="Disordered" evidence="6">
    <location>
        <begin position="447"/>
        <end position="552"/>
    </location>
</feature>
<evidence type="ECO:0000313" key="9">
    <source>
        <dbReference type="EMBL" id="GCD45043.1"/>
    </source>
</evidence>
<keyword evidence="10" id="KW-1185">Reference proteome</keyword>
<dbReference type="SUPFAM" id="SSF47203">
    <property type="entry name" value="Acyl-CoA dehydrogenase C-terminal domain-like"/>
    <property type="match status" value="1"/>
</dbReference>
<comment type="similarity">
    <text evidence="2">Belongs to the acyl-CoA dehydrogenase family.</text>
</comment>
<dbReference type="InterPro" id="IPR009075">
    <property type="entry name" value="AcylCo_DH/oxidase_C"/>
</dbReference>
<protein>
    <submittedName>
        <fullName evidence="9">Acyl-CoA dehydrogenase</fullName>
    </submittedName>
</protein>
<comment type="cofactor">
    <cofactor evidence="1">
        <name>FAD</name>
        <dbReference type="ChEBI" id="CHEBI:57692"/>
    </cofactor>
</comment>
<feature type="domain" description="Acyl-CoA dehydrogenase/oxidase N-terminal" evidence="8">
    <location>
        <begin position="6"/>
        <end position="119"/>
    </location>
</feature>
<evidence type="ECO:0000259" key="7">
    <source>
        <dbReference type="Pfam" id="PF00441"/>
    </source>
</evidence>
<evidence type="ECO:0000256" key="1">
    <source>
        <dbReference type="ARBA" id="ARBA00001974"/>
    </source>
</evidence>
<evidence type="ECO:0000259" key="8">
    <source>
        <dbReference type="Pfam" id="PF02771"/>
    </source>
</evidence>
<name>A0A401W6P9_STREY</name>
<dbReference type="Pfam" id="PF00441">
    <property type="entry name" value="Acyl-CoA_dh_1"/>
    <property type="match status" value="1"/>
</dbReference>
<keyword evidence="4" id="KW-0274">FAD</keyword>
<dbReference type="PANTHER" id="PTHR43884:SF20">
    <property type="entry name" value="ACYL-COA DEHYDROGENASE FADE28"/>
    <property type="match status" value="1"/>
</dbReference>
<dbReference type="AlphaFoldDB" id="A0A401W6P9"/>
<evidence type="ECO:0000256" key="5">
    <source>
        <dbReference type="ARBA" id="ARBA00023002"/>
    </source>
</evidence>
<evidence type="ECO:0000256" key="3">
    <source>
        <dbReference type="ARBA" id="ARBA00022630"/>
    </source>
</evidence>
<feature type="region of interest" description="Disordered" evidence="6">
    <location>
        <begin position="597"/>
        <end position="623"/>
    </location>
</feature>
<evidence type="ECO:0000256" key="6">
    <source>
        <dbReference type="SAM" id="MobiDB-lite"/>
    </source>
</evidence>
<dbReference type="InterPro" id="IPR013786">
    <property type="entry name" value="AcylCoA_DH/ox_N"/>
</dbReference>
<organism evidence="9 10">
    <name type="scientific">Streptomyces paromomycinus</name>
    <name type="common">Streptomyces rimosus subsp. paromomycinus</name>
    <dbReference type="NCBI Taxonomy" id="92743"/>
    <lineage>
        <taxon>Bacteria</taxon>
        <taxon>Bacillati</taxon>
        <taxon>Actinomycetota</taxon>
        <taxon>Actinomycetes</taxon>
        <taxon>Kitasatosporales</taxon>
        <taxon>Streptomycetaceae</taxon>
        <taxon>Streptomyces</taxon>
    </lineage>
</organism>
<dbReference type="PANTHER" id="PTHR43884">
    <property type="entry name" value="ACYL-COA DEHYDROGENASE"/>
    <property type="match status" value="1"/>
</dbReference>
<dbReference type="SUPFAM" id="SSF56645">
    <property type="entry name" value="Acyl-CoA dehydrogenase NM domain-like"/>
    <property type="match status" value="1"/>
</dbReference>
<dbReference type="InterPro" id="IPR037069">
    <property type="entry name" value="AcylCoA_DH/ox_N_sf"/>
</dbReference>
<feature type="compositionally biased region" description="Low complexity" evidence="6">
    <location>
        <begin position="487"/>
        <end position="497"/>
    </location>
</feature>
<dbReference type="GO" id="GO:0003995">
    <property type="term" value="F:acyl-CoA dehydrogenase activity"/>
    <property type="evidence" value="ECO:0007669"/>
    <property type="project" value="TreeGrafter"/>
</dbReference>
<dbReference type="InterPro" id="IPR036250">
    <property type="entry name" value="AcylCo_DH-like_C"/>
</dbReference>
<dbReference type="GO" id="GO:0050660">
    <property type="term" value="F:flavin adenine dinucleotide binding"/>
    <property type="evidence" value="ECO:0007669"/>
    <property type="project" value="InterPro"/>
</dbReference>
<dbReference type="EMBL" id="BHZD01000001">
    <property type="protein sequence ID" value="GCD45043.1"/>
    <property type="molecule type" value="Genomic_DNA"/>
</dbReference>
<dbReference type="InterPro" id="IPR046373">
    <property type="entry name" value="Acyl-CoA_Oxase/DH_mid-dom_sf"/>
</dbReference>
<proteinExistence type="inferred from homology"/>